<keyword evidence="2" id="KW-1185">Reference proteome</keyword>
<reference evidence="1 2" key="1">
    <citation type="submission" date="2017-02" db="EMBL/GenBank/DDBJ databases">
        <authorList>
            <person name="Peterson S.W."/>
        </authorList>
    </citation>
    <scope>NUCLEOTIDE SEQUENCE [LARGE SCALE GENOMIC DNA]</scope>
    <source>
        <strain evidence="1 2">LSP_Lj1</strain>
    </source>
</reference>
<protein>
    <submittedName>
        <fullName evidence="1">Uncharacterized protein</fullName>
    </submittedName>
</protein>
<dbReference type="EMBL" id="FUKQ01000011">
    <property type="protein sequence ID" value="SJN21709.1"/>
    <property type="molecule type" value="Genomic_DNA"/>
</dbReference>
<evidence type="ECO:0000313" key="1">
    <source>
        <dbReference type="EMBL" id="SJN21709.1"/>
    </source>
</evidence>
<proteinExistence type="predicted"/>
<sequence>MSTDQPVAGWVDVTTPPVSMSGLAPSVAELRRAWDAVSQGRYARPDPIQPSPVTLAVAGPGPDGEEASVSAWRPAEPLVVVVGAHAQAGASTVALAVAQADPCARLLEISLPACSGLAGAGSAELGELSSWVRSQRDGVVIERPATVEAGEPLPLDRVVRRTVLDVGVQPCAAGPRWVAATVAAAEVVVVVAAGTVPGIRRLEVAVDELGSQRCVAVVRAVAGGRLPRQVRAAMGPVLQRLVDERRWAVMPCDGRLLVTGMSPAPLPKSVVSAGHTVLGLLNECEKGTK</sequence>
<name>A0A1R4IPR2_9ACTN</name>
<organism evidence="1 2">
    <name type="scientific">Luteococcus japonicus LSP_Lj1</name>
    <dbReference type="NCBI Taxonomy" id="1255658"/>
    <lineage>
        <taxon>Bacteria</taxon>
        <taxon>Bacillati</taxon>
        <taxon>Actinomycetota</taxon>
        <taxon>Actinomycetes</taxon>
        <taxon>Propionibacteriales</taxon>
        <taxon>Propionibacteriaceae</taxon>
        <taxon>Luteococcus</taxon>
    </lineage>
</organism>
<gene>
    <name evidence="1" type="ORF">FM114_02945</name>
</gene>
<accession>A0A1R4IPR2</accession>
<dbReference type="RefSeq" id="WP_094763706.1">
    <property type="nucleotide sequence ID" value="NZ_FUKQ01000011.1"/>
</dbReference>
<evidence type="ECO:0000313" key="2">
    <source>
        <dbReference type="Proteomes" id="UP000188342"/>
    </source>
</evidence>
<dbReference type="OrthoDB" id="3766363at2"/>
<dbReference type="STRING" id="1255658.FM114_02945"/>
<dbReference type="AlphaFoldDB" id="A0A1R4IPR2"/>
<dbReference type="Proteomes" id="UP000188342">
    <property type="component" value="Unassembled WGS sequence"/>
</dbReference>